<dbReference type="PANTHER" id="PTHR35340:SF8">
    <property type="entry name" value="ASST-DOMAIN-CONTAINING PROTEIN"/>
    <property type="match status" value="1"/>
</dbReference>
<reference evidence="4 5" key="1">
    <citation type="journal article" date="2012" name="PLoS Pathog.">
        <title>Diverse lifestyles and strategies of plant pathogenesis encoded in the genomes of eighteen Dothideomycetes fungi.</title>
        <authorList>
            <person name="Ohm R.A."/>
            <person name="Feau N."/>
            <person name="Henrissat B."/>
            <person name="Schoch C.L."/>
            <person name="Horwitz B.A."/>
            <person name="Barry K.W."/>
            <person name="Condon B.J."/>
            <person name="Copeland A.C."/>
            <person name="Dhillon B."/>
            <person name="Glaser F."/>
            <person name="Hesse C.N."/>
            <person name="Kosti I."/>
            <person name="LaButti K."/>
            <person name="Lindquist E.A."/>
            <person name="Lucas S."/>
            <person name="Salamov A.A."/>
            <person name="Bradshaw R.E."/>
            <person name="Ciuffetti L."/>
            <person name="Hamelin R.C."/>
            <person name="Kema G.H.J."/>
            <person name="Lawrence C."/>
            <person name="Scott J.A."/>
            <person name="Spatafora J.W."/>
            <person name="Turgeon B.G."/>
            <person name="de Wit P.J.G.M."/>
            <person name="Zhong S."/>
            <person name="Goodwin S.B."/>
            <person name="Grigoriev I.V."/>
        </authorList>
    </citation>
    <scope>NUCLEOTIDE SEQUENCE [LARGE SCALE GENOMIC DNA]</scope>
    <source>
        <strain evidence="4 5">SO2202</strain>
    </source>
</reference>
<evidence type="ECO:0000313" key="5">
    <source>
        <dbReference type="Proteomes" id="UP000016931"/>
    </source>
</evidence>
<keyword evidence="2" id="KW-0812">Transmembrane</keyword>
<gene>
    <name evidence="4" type="ORF">SEPMUDRAFT_153714</name>
</gene>
<proteinExistence type="predicted"/>
<protein>
    <recommendedName>
        <fullName evidence="6">ASST-domain-containing protein</fullName>
    </recommendedName>
</protein>
<evidence type="ECO:0000256" key="1">
    <source>
        <dbReference type="SAM" id="MobiDB-lite"/>
    </source>
</evidence>
<dbReference type="Proteomes" id="UP000016931">
    <property type="component" value="Unassembled WGS sequence"/>
</dbReference>
<sequence>MHSPHFHRLAAPVLLLLLQLQLHPLFTTASSSPIDHTHDSDKTLFHFVTRPDLKAPRWNIQISPSSSSREEGLTPGYWFLAPFSHLDQISPANGWVGPHIYDNSGELVWSGVGVSRGWDVLDFRRSFVKQEKKEKRGEEEGEGKGKGEGAFLTFLVQKTGEAVVLDEMYQVRERRKVGKGGGNFNSHELHFLGDGDDGDDDGTKVVVMHETHRTVPSEEIRGLSSSSMNETTSPCKVQWDGFRVLNTLTWETIFEWNSYNHVKLTESTFLDGGIESLCSNPWPWDAMHMNAVDMNPHGDYYLSARHTDTIYKISGRDGRVIWRLNGRDSLWNDFVMGEDFTTGGSLRFSRQHHVRWRGENGTHEFISILDNAKGTDMQPATGENSRAIVLALHTAGENSSSSSSSSKMTASLISSINHPNGKGSYAPRRGNYQFLGTQQLSNNSSSSSSSSSSSNSWISWSEEALHTEHFPNGSIALQASLHANWLGTYRSYKFPWRGIPKEKPVVHSVGYLGGGGKKKKERNGHHYHHHYHNDNNSSSSSPSSTNTTTSTSTTTTTTTIIHVSQNGATEISHWKLYKTIPSGNFRLFLCERPRQGFETQLAWKGFASYVIVEAVDFEGKVLATSEVVETKKLIGKDDGDGDGDDDEMDEEGLVMSGEVAEEVWWVQEKEREEREGEEERRKGEEEKSLGKGERNEGSGWWWWLSGALSMVSDEADSTSTKQQEQQQLQLLAAGRRDCVFAFAGGILVAAMLVCVFGVIRLRRGRQRQVQFYQALGKDEDEDEE</sequence>
<organism evidence="4 5">
    <name type="scientific">Sphaerulina musiva (strain SO2202)</name>
    <name type="common">Poplar stem canker fungus</name>
    <name type="synonym">Septoria musiva</name>
    <dbReference type="NCBI Taxonomy" id="692275"/>
    <lineage>
        <taxon>Eukaryota</taxon>
        <taxon>Fungi</taxon>
        <taxon>Dikarya</taxon>
        <taxon>Ascomycota</taxon>
        <taxon>Pezizomycotina</taxon>
        <taxon>Dothideomycetes</taxon>
        <taxon>Dothideomycetidae</taxon>
        <taxon>Mycosphaerellales</taxon>
        <taxon>Mycosphaerellaceae</taxon>
        <taxon>Sphaerulina</taxon>
    </lineage>
</organism>
<dbReference type="PANTHER" id="PTHR35340">
    <property type="entry name" value="PQQ ENZYME REPEAT PROTEIN-RELATED"/>
    <property type="match status" value="1"/>
</dbReference>
<feature type="compositionally biased region" description="Low complexity" evidence="1">
    <location>
        <begin position="535"/>
        <end position="556"/>
    </location>
</feature>
<dbReference type="Pfam" id="PF14269">
    <property type="entry name" value="Arylsulfotran_2"/>
    <property type="match status" value="1"/>
</dbReference>
<dbReference type="GeneID" id="27904660"/>
<dbReference type="EMBL" id="KB456260">
    <property type="protein sequence ID" value="EMF17878.1"/>
    <property type="molecule type" value="Genomic_DNA"/>
</dbReference>
<dbReference type="eggNOG" id="ENOG502SI58">
    <property type="taxonomic scope" value="Eukaryota"/>
</dbReference>
<dbReference type="OrthoDB" id="5427350at2759"/>
<feature type="signal peptide" evidence="3">
    <location>
        <begin position="1"/>
        <end position="31"/>
    </location>
</feature>
<feature type="region of interest" description="Disordered" evidence="1">
    <location>
        <begin position="668"/>
        <end position="695"/>
    </location>
</feature>
<feature type="region of interest" description="Disordered" evidence="1">
    <location>
        <begin position="510"/>
        <end position="556"/>
    </location>
</feature>
<keyword evidence="2" id="KW-1133">Transmembrane helix</keyword>
<evidence type="ECO:0000256" key="3">
    <source>
        <dbReference type="SAM" id="SignalP"/>
    </source>
</evidence>
<evidence type="ECO:0000256" key="2">
    <source>
        <dbReference type="SAM" id="Phobius"/>
    </source>
</evidence>
<evidence type="ECO:0008006" key="6">
    <source>
        <dbReference type="Google" id="ProtNLM"/>
    </source>
</evidence>
<accession>N1QNM1</accession>
<name>N1QNM1_SPHMS</name>
<dbReference type="AlphaFoldDB" id="N1QNM1"/>
<dbReference type="STRING" id="692275.N1QNM1"/>
<dbReference type="RefSeq" id="XP_016765999.1">
    <property type="nucleotide sequence ID" value="XM_016907523.1"/>
</dbReference>
<feature type="compositionally biased region" description="Basic residues" evidence="1">
    <location>
        <begin position="516"/>
        <end position="531"/>
    </location>
</feature>
<evidence type="ECO:0000313" key="4">
    <source>
        <dbReference type="EMBL" id="EMF17878.1"/>
    </source>
</evidence>
<feature type="chain" id="PRO_5004110489" description="ASST-domain-containing protein" evidence="3">
    <location>
        <begin position="32"/>
        <end position="784"/>
    </location>
</feature>
<dbReference type="InterPro" id="IPR039535">
    <property type="entry name" value="ASST-like"/>
</dbReference>
<keyword evidence="3" id="KW-0732">Signal</keyword>
<keyword evidence="2" id="KW-0472">Membrane</keyword>
<dbReference type="HOGENOM" id="CLU_357589_0_0_1"/>
<dbReference type="InterPro" id="IPR053143">
    <property type="entry name" value="Arylsulfate_ST"/>
</dbReference>
<feature type="transmembrane region" description="Helical" evidence="2">
    <location>
        <begin position="739"/>
        <end position="759"/>
    </location>
</feature>
<keyword evidence="5" id="KW-1185">Reference proteome</keyword>